<sequence>MSNLLRSAAHDYELLPRASSESHDFADLERHASNSSWLNFLAETLPKVDQLTNPSVYAHYVTPRRRKRSILRLLYWTVFFFPYVCLFLILFVGTFFPSYTNAPAHYNELRQRVLGSDALGRANVRNEKIFIAASIYEQNGTLTSGAWGKSVLELVDLLGPDNVHLSLYENDPDPATKQSLVEFRERTTCNATVVFEDLDINTLPRVTLPTGERKIKRIAFLAEVRNRALAPLDTSEVRFDRILYINDVNFNPLDAAQLLFSTNVDASGRPNYGAACAVDFINAFKFYDRFATRDMDGYNMGIPFYPWFTSAGTATSRNDVLSGTDAVRVRSCWGGMTAFEAKWFQDQAPFETENTTSLSTMPKSVFPPLRFRYEEDVFWESSECCLVNGDLQYRRTGLGMPQESGIYMNPYIRVAYDTKTLSWLKIIRRPERLYSVIHNILNYWVGFPQFNPRQTEEPGETITDRVWVFDDPVRAFSPNATKEDLSGHYQNHTRTVTPGGFCGGRNLLVLNEKPEDGEGKWRKITPPRPPMK</sequence>
<dbReference type="Pfam" id="PF11735">
    <property type="entry name" value="CAP59_mtransfer"/>
    <property type="match status" value="1"/>
</dbReference>
<dbReference type="AlphaFoldDB" id="A0A2T2P8Z4"/>
<dbReference type="PANTHER" id="PTHR34144">
    <property type="entry name" value="CHROMOSOME 8, WHOLE GENOME SHOTGUN SEQUENCE"/>
    <property type="match status" value="1"/>
</dbReference>
<dbReference type="InterPro" id="IPR021047">
    <property type="entry name" value="Mannosyltransferase_CMT1"/>
</dbReference>
<feature type="transmembrane region" description="Helical" evidence="1">
    <location>
        <begin position="73"/>
        <end position="96"/>
    </location>
</feature>
<gene>
    <name evidence="2" type="ORF">BS50DRAFT_567009</name>
</gene>
<protein>
    <recommendedName>
        <fullName evidence="4">Glycosyltransferase family 69 protein</fullName>
    </recommendedName>
</protein>
<organism evidence="2 3">
    <name type="scientific">Corynespora cassiicola Philippines</name>
    <dbReference type="NCBI Taxonomy" id="1448308"/>
    <lineage>
        <taxon>Eukaryota</taxon>
        <taxon>Fungi</taxon>
        <taxon>Dikarya</taxon>
        <taxon>Ascomycota</taxon>
        <taxon>Pezizomycotina</taxon>
        <taxon>Dothideomycetes</taxon>
        <taxon>Pleosporomycetidae</taxon>
        <taxon>Pleosporales</taxon>
        <taxon>Corynesporascaceae</taxon>
        <taxon>Corynespora</taxon>
    </lineage>
</organism>
<keyword evidence="1" id="KW-0812">Transmembrane</keyword>
<dbReference type="STRING" id="1448308.A0A2T2P8Z4"/>
<reference evidence="2 3" key="1">
    <citation type="journal article" date="2018" name="Front. Microbiol.">
        <title>Genome-Wide Analysis of Corynespora cassiicola Leaf Fall Disease Putative Effectors.</title>
        <authorList>
            <person name="Lopez D."/>
            <person name="Ribeiro S."/>
            <person name="Label P."/>
            <person name="Fumanal B."/>
            <person name="Venisse J.S."/>
            <person name="Kohler A."/>
            <person name="de Oliveira R.R."/>
            <person name="Labutti K."/>
            <person name="Lipzen A."/>
            <person name="Lail K."/>
            <person name="Bauer D."/>
            <person name="Ohm R.A."/>
            <person name="Barry K.W."/>
            <person name="Spatafora J."/>
            <person name="Grigoriev I.V."/>
            <person name="Martin F.M."/>
            <person name="Pujade-Renaud V."/>
        </authorList>
    </citation>
    <scope>NUCLEOTIDE SEQUENCE [LARGE SCALE GENOMIC DNA]</scope>
    <source>
        <strain evidence="2 3">Philippines</strain>
    </source>
</reference>
<dbReference type="OrthoDB" id="262547at2759"/>
<dbReference type="Proteomes" id="UP000240883">
    <property type="component" value="Unassembled WGS sequence"/>
</dbReference>
<keyword evidence="3" id="KW-1185">Reference proteome</keyword>
<dbReference type="EMBL" id="KZ678128">
    <property type="protein sequence ID" value="PSN74120.1"/>
    <property type="molecule type" value="Genomic_DNA"/>
</dbReference>
<keyword evidence="1" id="KW-0472">Membrane</keyword>
<name>A0A2T2P8Z4_CORCC</name>
<dbReference type="PANTHER" id="PTHR34144:SF8">
    <property type="entry name" value="GLYCOSYLTRANSFERASE FAMILY 69 PROTEIN"/>
    <property type="match status" value="1"/>
</dbReference>
<proteinExistence type="predicted"/>
<evidence type="ECO:0000256" key="1">
    <source>
        <dbReference type="SAM" id="Phobius"/>
    </source>
</evidence>
<accession>A0A2T2P8Z4</accession>
<evidence type="ECO:0008006" key="4">
    <source>
        <dbReference type="Google" id="ProtNLM"/>
    </source>
</evidence>
<evidence type="ECO:0000313" key="3">
    <source>
        <dbReference type="Proteomes" id="UP000240883"/>
    </source>
</evidence>
<evidence type="ECO:0000313" key="2">
    <source>
        <dbReference type="EMBL" id="PSN74120.1"/>
    </source>
</evidence>
<keyword evidence="1" id="KW-1133">Transmembrane helix</keyword>